<dbReference type="AlphaFoldDB" id="A0AAD5QM78"/>
<comment type="caution">
    <text evidence="7">The sequence shown here is derived from an EMBL/GenBank/DDBJ whole genome shotgun (WGS) entry which is preliminary data.</text>
</comment>
<sequence length="176" mass="20235">MDDSEERNAYEERDDIQEDNFPEERNAYEELEAPEDDVAPEEHNANEERDASNGDDSPEERDIPVKYEEIQDLLECVICTFRMARPTQLSCGHTFCIDCIGQMVNEGLVVCPQCRQPTRVPQSGLPLNFYALNVISALEEISQSRKKAFCCHQCFKRIESTTHYLCKSCKKERCTA</sequence>
<dbReference type="PANTHER" id="PTHR25462:SF296">
    <property type="entry name" value="MEIOTIC P26, ISOFORM F"/>
    <property type="match status" value="1"/>
</dbReference>
<evidence type="ECO:0000256" key="2">
    <source>
        <dbReference type="ARBA" id="ARBA00022771"/>
    </source>
</evidence>
<dbReference type="Gene3D" id="3.30.40.10">
    <property type="entry name" value="Zinc/RING finger domain, C3HC4 (zinc finger)"/>
    <property type="match status" value="1"/>
</dbReference>
<feature type="region of interest" description="Disordered" evidence="5">
    <location>
        <begin position="1"/>
        <end position="61"/>
    </location>
</feature>
<evidence type="ECO:0000256" key="5">
    <source>
        <dbReference type="SAM" id="MobiDB-lite"/>
    </source>
</evidence>
<dbReference type="InterPro" id="IPR047153">
    <property type="entry name" value="TRIM45/56/19-like"/>
</dbReference>
<keyword evidence="3" id="KW-0862">Zinc</keyword>
<dbReference type="SMART" id="SM00184">
    <property type="entry name" value="RING"/>
    <property type="match status" value="1"/>
</dbReference>
<dbReference type="GO" id="GO:0008270">
    <property type="term" value="F:zinc ion binding"/>
    <property type="evidence" value="ECO:0007669"/>
    <property type="project" value="UniProtKB-KW"/>
</dbReference>
<keyword evidence="8" id="KW-1185">Reference proteome</keyword>
<dbReference type="PANTHER" id="PTHR25462">
    <property type="entry name" value="BONUS, ISOFORM C-RELATED"/>
    <property type="match status" value="1"/>
</dbReference>
<gene>
    <name evidence="7" type="primary">TRIM13_3</name>
    <name evidence="7" type="ORF">KIN20_007741</name>
</gene>
<feature type="compositionally biased region" description="Basic and acidic residues" evidence="5">
    <location>
        <begin position="1"/>
        <end position="11"/>
    </location>
</feature>
<dbReference type="InterPro" id="IPR017907">
    <property type="entry name" value="Znf_RING_CS"/>
</dbReference>
<evidence type="ECO:0000256" key="3">
    <source>
        <dbReference type="ARBA" id="ARBA00022833"/>
    </source>
</evidence>
<accession>A0AAD5QM78</accession>
<keyword evidence="1" id="KW-0479">Metal-binding</keyword>
<feature type="domain" description="RING-type" evidence="6">
    <location>
        <begin position="76"/>
        <end position="115"/>
    </location>
</feature>
<protein>
    <submittedName>
        <fullName evidence="7">Tripartite motif containing 13</fullName>
    </submittedName>
</protein>
<proteinExistence type="predicted"/>
<feature type="compositionally biased region" description="Basic and acidic residues" evidence="5">
    <location>
        <begin position="40"/>
        <end position="52"/>
    </location>
</feature>
<dbReference type="Proteomes" id="UP001196413">
    <property type="component" value="Unassembled WGS sequence"/>
</dbReference>
<dbReference type="InterPro" id="IPR018957">
    <property type="entry name" value="Znf_C3HC4_RING-type"/>
</dbReference>
<evidence type="ECO:0000256" key="1">
    <source>
        <dbReference type="ARBA" id="ARBA00022723"/>
    </source>
</evidence>
<evidence type="ECO:0000256" key="4">
    <source>
        <dbReference type="PROSITE-ProRule" id="PRU00175"/>
    </source>
</evidence>
<evidence type="ECO:0000313" key="7">
    <source>
        <dbReference type="EMBL" id="KAJ1351641.1"/>
    </source>
</evidence>
<dbReference type="InterPro" id="IPR013083">
    <property type="entry name" value="Znf_RING/FYVE/PHD"/>
</dbReference>
<dbReference type="InterPro" id="IPR001841">
    <property type="entry name" value="Znf_RING"/>
</dbReference>
<dbReference type="EMBL" id="JAHQIW010001174">
    <property type="protein sequence ID" value="KAJ1351641.1"/>
    <property type="molecule type" value="Genomic_DNA"/>
</dbReference>
<feature type="compositionally biased region" description="Acidic residues" evidence="5">
    <location>
        <begin position="12"/>
        <end position="21"/>
    </location>
</feature>
<evidence type="ECO:0000313" key="8">
    <source>
        <dbReference type="Proteomes" id="UP001196413"/>
    </source>
</evidence>
<reference evidence="7" key="1">
    <citation type="submission" date="2021-06" db="EMBL/GenBank/DDBJ databases">
        <title>Parelaphostrongylus tenuis whole genome reference sequence.</title>
        <authorList>
            <person name="Garwood T.J."/>
            <person name="Larsen P.A."/>
            <person name="Fountain-Jones N.M."/>
            <person name="Garbe J.R."/>
            <person name="Macchietto M.G."/>
            <person name="Kania S.A."/>
            <person name="Gerhold R.W."/>
            <person name="Richards J.E."/>
            <person name="Wolf T.M."/>
        </authorList>
    </citation>
    <scope>NUCLEOTIDE SEQUENCE</scope>
    <source>
        <strain evidence="7">MNPRO001-30</strain>
        <tissue evidence="7">Meninges</tissue>
    </source>
</reference>
<dbReference type="PROSITE" id="PS50089">
    <property type="entry name" value="ZF_RING_2"/>
    <property type="match status" value="1"/>
</dbReference>
<evidence type="ECO:0000259" key="6">
    <source>
        <dbReference type="PROSITE" id="PS50089"/>
    </source>
</evidence>
<dbReference type="SUPFAM" id="SSF57850">
    <property type="entry name" value="RING/U-box"/>
    <property type="match status" value="1"/>
</dbReference>
<dbReference type="PROSITE" id="PS00518">
    <property type="entry name" value="ZF_RING_1"/>
    <property type="match status" value="1"/>
</dbReference>
<keyword evidence="2 4" id="KW-0863">Zinc-finger</keyword>
<dbReference type="Pfam" id="PF00097">
    <property type="entry name" value="zf-C3HC4"/>
    <property type="match status" value="1"/>
</dbReference>
<organism evidence="7 8">
    <name type="scientific">Parelaphostrongylus tenuis</name>
    <name type="common">Meningeal worm</name>
    <dbReference type="NCBI Taxonomy" id="148309"/>
    <lineage>
        <taxon>Eukaryota</taxon>
        <taxon>Metazoa</taxon>
        <taxon>Ecdysozoa</taxon>
        <taxon>Nematoda</taxon>
        <taxon>Chromadorea</taxon>
        <taxon>Rhabditida</taxon>
        <taxon>Rhabditina</taxon>
        <taxon>Rhabditomorpha</taxon>
        <taxon>Strongyloidea</taxon>
        <taxon>Metastrongylidae</taxon>
        <taxon>Parelaphostrongylus</taxon>
    </lineage>
</organism>
<name>A0AAD5QM78_PARTN</name>
<feature type="compositionally biased region" description="Acidic residues" evidence="5">
    <location>
        <begin position="29"/>
        <end position="39"/>
    </location>
</feature>